<dbReference type="EMBL" id="JARK01001686">
    <property type="protein sequence ID" value="EYB82816.1"/>
    <property type="molecule type" value="Genomic_DNA"/>
</dbReference>
<organism evidence="1 2">
    <name type="scientific">Ancylostoma ceylanicum</name>
    <dbReference type="NCBI Taxonomy" id="53326"/>
    <lineage>
        <taxon>Eukaryota</taxon>
        <taxon>Metazoa</taxon>
        <taxon>Ecdysozoa</taxon>
        <taxon>Nematoda</taxon>
        <taxon>Chromadorea</taxon>
        <taxon>Rhabditida</taxon>
        <taxon>Rhabditina</taxon>
        <taxon>Rhabditomorpha</taxon>
        <taxon>Strongyloidea</taxon>
        <taxon>Ancylostomatidae</taxon>
        <taxon>Ancylostomatinae</taxon>
        <taxon>Ancylostoma</taxon>
    </lineage>
</organism>
<proteinExistence type="predicted"/>
<dbReference type="Proteomes" id="UP000024635">
    <property type="component" value="Unassembled WGS sequence"/>
</dbReference>
<evidence type="ECO:0000313" key="1">
    <source>
        <dbReference type="EMBL" id="EYB82816.1"/>
    </source>
</evidence>
<dbReference type="AlphaFoldDB" id="A0A016RWX4"/>
<reference evidence="2" key="1">
    <citation type="journal article" date="2015" name="Nat. Genet.">
        <title>The genome and transcriptome of the zoonotic hookworm Ancylostoma ceylanicum identify infection-specific gene families.</title>
        <authorList>
            <person name="Schwarz E.M."/>
            <person name="Hu Y."/>
            <person name="Antoshechkin I."/>
            <person name="Miller M.M."/>
            <person name="Sternberg P.W."/>
            <person name="Aroian R.V."/>
        </authorList>
    </citation>
    <scope>NUCLEOTIDE SEQUENCE</scope>
    <source>
        <strain evidence="2">HY135</strain>
    </source>
</reference>
<evidence type="ECO:0000313" key="2">
    <source>
        <dbReference type="Proteomes" id="UP000024635"/>
    </source>
</evidence>
<comment type="caution">
    <text evidence="1">The sequence shown here is derived from an EMBL/GenBank/DDBJ whole genome shotgun (WGS) entry which is preliminary data.</text>
</comment>
<accession>A0A016RWX4</accession>
<protein>
    <submittedName>
        <fullName evidence="1">Uncharacterized protein</fullName>
    </submittedName>
</protein>
<sequence length="80" mass="9108">MLSEHRDCSQQIISIRRVKMADQRFHAPMDNVCSNAEWLGSQTTDTKSRYQLSFFLAYTQAILVGTTSSNFSGHELAHSR</sequence>
<keyword evidence="2" id="KW-1185">Reference proteome</keyword>
<gene>
    <name evidence="1" type="primary">Acey_s0350.g3224</name>
    <name evidence="1" type="ORF">Y032_0350g3224</name>
</gene>
<name>A0A016RWX4_9BILA</name>